<sequence>MIQYSLKCANDHRFDSWFKSAEAFEKLQSAGMVSCSVCGDSKVEKALMAPAVRSGRDAPPAAPQAEPPRPLSQPQGPAEQAMAELRKTIETSSDYVGLNFATEARAIHDGTAPERAIYGEARPEDARALIEDGVPVAPLPFRPGRRSN</sequence>
<evidence type="ECO:0000256" key="1">
    <source>
        <dbReference type="SAM" id="MobiDB-lite"/>
    </source>
</evidence>
<feature type="region of interest" description="Disordered" evidence="1">
    <location>
        <begin position="49"/>
        <end position="84"/>
    </location>
</feature>
<proteinExistence type="predicted"/>
<evidence type="ECO:0000313" key="2">
    <source>
        <dbReference type="EMBL" id="SEO52838.1"/>
    </source>
</evidence>
<evidence type="ECO:0000313" key="3">
    <source>
        <dbReference type="Proteomes" id="UP000198893"/>
    </source>
</evidence>
<protein>
    <recommendedName>
        <fullName evidence="4">DUF1178 family protein</fullName>
    </recommendedName>
</protein>
<feature type="compositionally biased region" description="Pro residues" evidence="1">
    <location>
        <begin position="60"/>
        <end position="71"/>
    </location>
</feature>
<name>A0A1H8QFP5_9RHOB</name>
<evidence type="ECO:0008006" key="4">
    <source>
        <dbReference type="Google" id="ProtNLM"/>
    </source>
</evidence>
<dbReference type="EMBL" id="FODS01000006">
    <property type="protein sequence ID" value="SEO52838.1"/>
    <property type="molecule type" value="Genomic_DNA"/>
</dbReference>
<dbReference type="AlphaFoldDB" id="A0A1H8QFP5"/>
<accession>A0A1H8QFP5</accession>
<dbReference type="Pfam" id="PF06676">
    <property type="entry name" value="DUF1178"/>
    <property type="match status" value="1"/>
</dbReference>
<dbReference type="PIRSF" id="PIRSF032131">
    <property type="entry name" value="UCP032131"/>
    <property type="match status" value="1"/>
</dbReference>
<dbReference type="InterPro" id="IPR009562">
    <property type="entry name" value="DUF1178"/>
</dbReference>
<dbReference type="Proteomes" id="UP000198893">
    <property type="component" value="Unassembled WGS sequence"/>
</dbReference>
<dbReference type="STRING" id="569882.SAMN04490248_106140"/>
<reference evidence="2 3" key="1">
    <citation type="submission" date="2016-10" db="EMBL/GenBank/DDBJ databases">
        <authorList>
            <person name="de Groot N.N."/>
        </authorList>
    </citation>
    <scope>NUCLEOTIDE SEQUENCE [LARGE SCALE GENOMIC DNA]</scope>
    <source>
        <strain evidence="2 3">DSM 27842</strain>
    </source>
</reference>
<gene>
    <name evidence="2" type="ORF">SAMN04490248_106140</name>
</gene>
<keyword evidence="3" id="KW-1185">Reference proteome</keyword>
<organism evidence="2 3">
    <name type="scientific">Salinihabitans flavidus</name>
    <dbReference type="NCBI Taxonomy" id="569882"/>
    <lineage>
        <taxon>Bacteria</taxon>
        <taxon>Pseudomonadati</taxon>
        <taxon>Pseudomonadota</taxon>
        <taxon>Alphaproteobacteria</taxon>
        <taxon>Rhodobacterales</taxon>
        <taxon>Roseobacteraceae</taxon>
        <taxon>Salinihabitans</taxon>
    </lineage>
</organism>
<dbReference type="RefSeq" id="WP_093117012.1">
    <property type="nucleotide sequence ID" value="NZ_FODS01000006.1"/>
</dbReference>
<dbReference type="OrthoDB" id="9799894at2"/>